<feature type="region of interest" description="Disordered" evidence="1">
    <location>
        <begin position="263"/>
        <end position="306"/>
    </location>
</feature>
<organism evidence="2 3">
    <name type="scientific">Volvox africanus</name>
    <dbReference type="NCBI Taxonomy" id="51714"/>
    <lineage>
        <taxon>Eukaryota</taxon>
        <taxon>Viridiplantae</taxon>
        <taxon>Chlorophyta</taxon>
        <taxon>core chlorophytes</taxon>
        <taxon>Chlorophyceae</taxon>
        <taxon>CS clade</taxon>
        <taxon>Chlamydomonadales</taxon>
        <taxon>Volvocaceae</taxon>
        <taxon>Volvox</taxon>
    </lineage>
</organism>
<feature type="region of interest" description="Disordered" evidence="1">
    <location>
        <begin position="338"/>
        <end position="431"/>
    </location>
</feature>
<feature type="region of interest" description="Disordered" evidence="1">
    <location>
        <begin position="996"/>
        <end position="1017"/>
    </location>
</feature>
<feature type="region of interest" description="Disordered" evidence="1">
    <location>
        <begin position="1049"/>
        <end position="1084"/>
    </location>
</feature>
<feature type="compositionally biased region" description="Low complexity" evidence="1">
    <location>
        <begin position="858"/>
        <end position="868"/>
    </location>
</feature>
<feature type="region of interest" description="Disordered" evidence="1">
    <location>
        <begin position="849"/>
        <end position="877"/>
    </location>
</feature>
<gene>
    <name evidence="2" type="ORF">Vafri_5220</name>
</gene>
<name>A0A8J4AWZ7_9CHLO</name>
<feature type="compositionally biased region" description="Low complexity" evidence="1">
    <location>
        <begin position="647"/>
        <end position="674"/>
    </location>
</feature>
<evidence type="ECO:0000256" key="1">
    <source>
        <dbReference type="SAM" id="MobiDB-lite"/>
    </source>
</evidence>
<comment type="caution">
    <text evidence="2">The sequence shown here is derived from an EMBL/GenBank/DDBJ whole genome shotgun (WGS) entry which is preliminary data.</text>
</comment>
<feature type="region of interest" description="Disordered" evidence="1">
    <location>
        <begin position="91"/>
        <end position="131"/>
    </location>
</feature>
<evidence type="ECO:0000313" key="3">
    <source>
        <dbReference type="Proteomes" id="UP000747399"/>
    </source>
</evidence>
<feature type="compositionally biased region" description="Polar residues" evidence="1">
    <location>
        <begin position="385"/>
        <end position="397"/>
    </location>
</feature>
<feature type="compositionally biased region" description="Polar residues" evidence="1">
    <location>
        <begin position="111"/>
        <end position="122"/>
    </location>
</feature>
<proteinExistence type="predicted"/>
<evidence type="ECO:0000313" key="2">
    <source>
        <dbReference type="EMBL" id="GIL48780.1"/>
    </source>
</evidence>
<dbReference type="AlphaFoldDB" id="A0A8J4AWZ7"/>
<dbReference type="Proteomes" id="UP000747399">
    <property type="component" value="Unassembled WGS sequence"/>
</dbReference>
<feature type="compositionally biased region" description="Gly residues" evidence="1">
    <location>
        <begin position="348"/>
        <end position="358"/>
    </location>
</feature>
<feature type="compositionally biased region" description="Low complexity" evidence="1">
    <location>
        <begin position="100"/>
        <end position="110"/>
    </location>
</feature>
<accession>A0A8J4AWZ7</accession>
<feature type="region of interest" description="Disordered" evidence="1">
    <location>
        <begin position="627"/>
        <end position="674"/>
    </location>
</feature>
<feature type="region of interest" description="Disordered" evidence="1">
    <location>
        <begin position="702"/>
        <end position="758"/>
    </location>
</feature>
<feature type="compositionally biased region" description="Polar residues" evidence="1">
    <location>
        <begin position="967"/>
        <end position="977"/>
    </location>
</feature>
<reference evidence="2" key="1">
    <citation type="journal article" date="2021" name="Proc. Natl. Acad. Sci. U.S.A.">
        <title>Three genomes in the algal genus Volvox reveal the fate of a haploid sex-determining region after a transition to homothallism.</title>
        <authorList>
            <person name="Yamamoto K."/>
            <person name="Hamaji T."/>
            <person name="Kawai-Toyooka H."/>
            <person name="Matsuzaki R."/>
            <person name="Takahashi F."/>
            <person name="Nishimura Y."/>
            <person name="Kawachi M."/>
            <person name="Noguchi H."/>
            <person name="Minakuchi Y."/>
            <person name="Umen J.G."/>
            <person name="Toyoda A."/>
            <person name="Nozaki H."/>
        </authorList>
    </citation>
    <scope>NUCLEOTIDE SEQUENCE</scope>
    <source>
        <strain evidence="2">NIES-3780</strain>
    </source>
</reference>
<sequence>MDRSGQSQSAKPRKELNWWHSFNSWWRDEYDKLGRRPRMQEVDEWYREHAERTWGVDKPSLEATRDHAKCLRSKKELREYFQRYNAKKQLGRPFTDMRQMRGSRQRSGSQPVGTSTQSTRSNSDADGCGGGGTSGGTSGGLSGALSGYEVCCEGSSGCGDASGGNPGTNQTAASPRQLSVMLTESPLCMGTVKKVLDQGRDQGHGGQGWTHENALGNGVVAGLNNAVPIAGFLGSSLVTSGPDGDDGARLLGRLQEMCASTHFTMQQQQQQRGGDDGKGDWGGSPPFRLQPSNYKLREHGSSPATQPSCGLGCANIDTNEIAAHGLASSTHLAAILNCQPQPSRSGGDDGGGGGGGADESGAAHVHTETSGAAAPRSSLPLVNAPTVSSEMHSTRSQPHPVHGHSSVPNNGTAVDASGRDHLVSNSGPAGEAAIVAPPDGQVSAAAAESCLGKTAVVTRWLADVASTALDRRVPWDSEALPEQDVQRSDADLGARYVSGPVTNAIAAALPGGIQVEDPGTLLSTAARRAVEQHDSMLSPPAAVALLRGASQPQHRNPDPQALLHAAHGKAPSGEPAAADEAHDRIADMTSGEPEGLKAAALVAEKEPSVRRVDVEAVTAAAASPGYADAVMHDPEGSGNVGKSAAPYQEQQQRQEQYEQASAPTAAATGAGAKGGDSAAAGRLFLLSHCFAMGGDVGGSDDTDCGGGGHQGSGCTSPTPEGDALEPPTLGLGEPSLSALPDLTSDDGEPAAGLTHPPPLSCRSSGAFTGCVDEVEATGANSANVSAGSKRSAGALGLIRTPSLRVPGAPDNDVAETPSLCRPPKLLRLEHAQQGTARCSLKHRGVEAGAGHAYAASRPGSGPVPSGGVHSDLPPEPFRTPMLLFQRSVGKEGLSGLGGGGLMLSPSVLHARESASTRGGMPSQLSLPPRESVATAHVPPALIARESLETRLMPPPSLPLPLHERSSAVRSQPSSALASQHHYPVEHPQDLLQQHMLQQQTPRKHQEQRQGQDHPPVFASGLDAVAAAAAAAAGFVDKPGDWQAVAAVPPLPSVRDGGSGNSKADGRAAAGPSQPSTGLPDRPSHGVQIFLQSRGIERMRVRQPLDDGRLIEVQLQVITVCLTLPATSIEALRRRAQPL</sequence>
<feature type="region of interest" description="Disordered" evidence="1">
    <location>
        <begin position="945"/>
        <end position="980"/>
    </location>
</feature>
<keyword evidence="3" id="KW-1185">Reference proteome</keyword>
<dbReference type="EMBL" id="BNCO01000006">
    <property type="protein sequence ID" value="GIL48780.1"/>
    <property type="molecule type" value="Genomic_DNA"/>
</dbReference>
<protein>
    <submittedName>
        <fullName evidence="2">Uncharacterized protein</fullName>
    </submittedName>
</protein>